<evidence type="ECO:0000256" key="4">
    <source>
        <dbReference type="ARBA" id="ARBA00022670"/>
    </source>
</evidence>
<keyword evidence="8" id="KW-0865">Zymogen</keyword>
<evidence type="ECO:0000256" key="2">
    <source>
        <dbReference type="ARBA" id="ARBA00007664"/>
    </source>
</evidence>
<evidence type="ECO:0000256" key="10">
    <source>
        <dbReference type="RuleBase" id="RU363034"/>
    </source>
</evidence>
<dbReference type="Gene3D" id="2.40.10.10">
    <property type="entry name" value="Trypsin-like serine proteases"/>
    <property type="match status" value="1"/>
</dbReference>
<dbReference type="InterPro" id="IPR033116">
    <property type="entry name" value="TRYPSIN_SER"/>
</dbReference>
<name>A0A1I8Q0B3_STOCA</name>
<dbReference type="STRING" id="35570.A0A1I8Q0B3"/>
<organism evidence="13 14">
    <name type="scientific">Stomoxys calcitrans</name>
    <name type="common">Stable fly</name>
    <name type="synonym">Conops calcitrans</name>
    <dbReference type="NCBI Taxonomy" id="35570"/>
    <lineage>
        <taxon>Eukaryota</taxon>
        <taxon>Metazoa</taxon>
        <taxon>Ecdysozoa</taxon>
        <taxon>Arthropoda</taxon>
        <taxon>Hexapoda</taxon>
        <taxon>Insecta</taxon>
        <taxon>Pterygota</taxon>
        <taxon>Neoptera</taxon>
        <taxon>Endopterygota</taxon>
        <taxon>Diptera</taxon>
        <taxon>Brachycera</taxon>
        <taxon>Muscomorpha</taxon>
        <taxon>Muscoidea</taxon>
        <taxon>Muscidae</taxon>
        <taxon>Stomoxys</taxon>
    </lineage>
</organism>
<dbReference type="Pfam" id="PF00089">
    <property type="entry name" value="Trypsin"/>
    <property type="match status" value="1"/>
</dbReference>
<evidence type="ECO:0000256" key="3">
    <source>
        <dbReference type="ARBA" id="ARBA00022525"/>
    </source>
</evidence>
<dbReference type="PRINTS" id="PR00722">
    <property type="entry name" value="CHYMOTRYPSIN"/>
</dbReference>
<accession>A0A1I8Q0B3</accession>
<dbReference type="AlphaFoldDB" id="A0A1I8Q0B3"/>
<sequence length="258" mass="27231">MYRSSSFILLALFASSAFGSVIMPRLVPDLEGRVVGGEDTTIEEFPHQVSVRILGGHSCGGSIINSRTVLTAAHCIYTFLGPSSYTIQYGVTNVGGTTNVINVERIVRHPGYNSATIDNDVALLFLSSDITFGPNARPIEMATSSPDAGTPAIVSGWGTLEENGATPTILQQAGVFIVSNEKCRQQYEGVNYISNVMLCAAVDNGGKDACQGDSGGPLIANGKLVGIVSWGVGCARPDYSGVYSNVANLLEWIESNMN</sequence>
<dbReference type="Proteomes" id="UP000095300">
    <property type="component" value="Unassembled WGS sequence"/>
</dbReference>
<keyword evidence="6 10" id="KW-0378">Hydrolase</keyword>
<gene>
    <name evidence="13" type="primary">106091294</name>
</gene>
<dbReference type="PANTHER" id="PTHR24276:SF91">
    <property type="entry name" value="AT26814P-RELATED"/>
    <property type="match status" value="1"/>
</dbReference>
<feature type="signal peptide" evidence="11">
    <location>
        <begin position="1"/>
        <end position="19"/>
    </location>
</feature>
<dbReference type="GO" id="GO:0005576">
    <property type="term" value="C:extracellular region"/>
    <property type="evidence" value="ECO:0007669"/>
    <property type="project" value="UniProtKB-SubCell"/>
</dbReference>
<dbReference type="OrthoDB" id="10059102at2759"/>
<dbReference type="PANTHER" id="PTHR24276">
    <property type="entry name" value="POLYSERASE-RELATED"/>
    <property type="match status" value="1"/>
</dbReference>
<dbReference type="PROSITE" id="PS50240">
    <property type="entry name" value="TRYPSIN_DOM"/>
    <property type="match status" value="1"/>
</dbReference>
<keyword evidence="3" id="KW-0964">Secreted</keyword>
<dbReference type="InterPro" id="IPR001314">
    <property type="entry name" value="Peptidase_S1A"/>
</dbReference>
<dbReference type="FunFam" id="2.40.10.10:FF:000077">
    <property type="entry name" value="Predicted protein"/>
    <property type="match status" value="1"/>
</dbReference>
<reference evidence="13" key="1">
    <citation type="submission" date="2020-05" db="UniProtKB">
        <authorList>
            <consortium name="EnsemblMetazoa"/>
        </authorList>
    </citation>
    <scope>IDENTIFICATION</scope>
    <source>
        <strain evidence="13">USDA</strain>
    </source>
</reference>
<keyword evidence="14" id="KW-1185">Reference proteome</keyword>
<protein>
    <recommendedName>
        <fullName evidence="12">Peptidase S1 domain-containing protein</fullName>
    </recommendedName>
</protein>
<evidence type="ECO:0000256" key="1">
    <source>
        <dbReference type="ARBA" id="ARBA00004613"/>
    </source>
</evidence>
<evidence type="ECO:0000256" key="11">
    <source>
        <dbReference type="SAM" id="SignalP"/>
    </source>
</evidence>
<dbReference type="KEGG" id="scac:106091294"/>
<dbReference type="VEuPathDB" id="VectorBase:SCAU012691"/>
<dbReference type="GO" id="GO:0004252">
    <property type="term" value="F:serine-type endopeptidase activity"/>
    <property type="evidence" value="ECO:0007669"/>
    <property type="project" value="InterPro"/>
</dbReference>
<evidence type="ECO:0000256" key="5">
    <source>
        <dbReference type="ARBA" id="ARBA00022729"/>
    </source>
</evidence>
<dbReference type="EnsemblMetazoa" id="SCAU012691-RA">
    <property type="protein sequence ID" value="SCAU012691-PA"/>
    <property type="gene ID" value="SCAU012691"/>
</dbReference>
<dbReference type="PROSITE" id="PS00135">
    <property type="entry name" value="TRYPSIN_SER"/>
    <property type="match status" value="1"/>
</dbReference>
<comment type="subcellular location">
    <subcellularLocation>
        <location evidence="1">Secreted</location>
    </subcellularLocation>
</comment>
<keyword evidence="5 11" id="KW-0732">Signal</keyword>
<dbReference type="SUPFAM" id="SSF50494">
    <property type="entry name" value="Trypsin-like serine proteases"/>
    <property type="match status" value="1"/>
</dbReference>
<keyword evidence="7 10" id="KW-0720">Serine protease</keyword>
<dbReference type="InterPro" id="IPR009003">
    <property type="entry name" value="Peptidase_S1_PA"/>
</dbReference>
<dbReference type="CDD" id="cd00190">
    <property type="entry name" value="Tryp_SPc"/>
    <property type="match status" value="1"/>
</dbReference>
<dbReference type="GO" id="GO:0006508">
    <property type="term" value="P:proteolysis"/>
    <property type="evidence" value="ECO:0007669"/>
    <property type="project" value="UniProtKB-KW"/>
</dbReference>
<dbReference type="InterPro" id="IPR050430">
    <property type="entry name" value="Peptidase_S1"/>
</dbReference>
<dbReference type="InterPro" id="IPR043504">
    <property type="entry name" value="Peptidase_S1_PA_chymotrypsin"/>
</dbReference>
<comment type="similarity">
    <text evidence="2">Belongs to the peptidase S1 family.</text>
</comment>
<feature type="domain" description="Peptidase S1" evidence="12">
    <location>
        <begin position="34"/>
        <end position="258"/>
    </location>
</feature>
<feature type="chain" id="PRO_5009327606" description="Peptidase S1 domain-containing protein" evidence="11">
    <location>
        <begin position="20"/>
        <end position="258"/>
    </location>
</feature>
<evidence type="ECO:0000256" key="7">
    <source>
        <dbReference type="ARBA" id="ARBA00022825"/>
    </source>
</evidence>
<dbReference type="InterPro" id="IPR001254">
    <property type="entry name" value="Trypsin_dom"/>
</dbReference>
<dbReference type="SMART" id="SM00020">
    <property type="entry name" value="Tryp_SPc"/>
    <property type="match status" value="1"/>
</dbReference>
<evidence type="ECO:0000313" key="13">
    <source>
        <dbReference type="EnsemblMetazoa" id="SCAU012691-PA"/>
    </source>
</evidence>
<evidence type="ECO:0000313" key="14">
    <source>
        <dbReference type="Proteomes" id="UP000095300"/>
    </source>
</evidence>
<evidence type="ECO:0000259" key="12">
    <source>
        <dbReference type="PROSITE" id="PS50240"/>
    </source>
</evidence>
<evidence type="ECO:0000256" key="9">
    <source>
        <dbReference type="ARBA" id="ARBA00023157"/>
    </source>
</evidence>
<proteinExistence type="inferred from homology"/>
<keyword evidence="4 10" id="KW-0645">Protease</keyword>
<keyword evidence="9" id="KW-1015">Disulfide bond</keyword>
<dbReference type="InterPro" id="IPR018114">
    <property type="entry name" value="TRYPSIN_HIS"/>
</dbReference>
<evidence type="ECO:0000256" key="6">
    <source>
        <dbReference type="ARBA" id="ARBA00022801"/>
    </source>
</evidence>
<dbReference type="PROSITE" id="PS00134">
    <property type="entry name" value="TRYPSIN_HIS"/>
    <property type="match status" value="1"/>
</dbReference>
<evidence type="ECO:0000256" key="8">
    <source>
        <dbReference type="ARBA" id="ARBA00023145"/>
    </source>
</evidence>